<dbReference type="RefSeq" id="WP_279679232.1">
    <property type="nucleotide sequence ID" value="NZ_JAOCCL010000043.1"/>
</dbReference>
<reference evidence="1" key="1">
    <citation type="submission" date="2022-09" db="EMBL/GenBank/DDBJ databases">
        <title>Intensive care unit water sources are persistently colonized with multi-drug resistant bacteria and are the site of extensive horizontal gene transfer of antibiotic resistance genes.</title>
        <authorList>
            <person name="Diorio-Toth L."/>
        </authorList>
    </citation>
    <scope>NUCLEOTIDE SEQUENCE</scope>
    <source>
        <strain evidence="1">GD03885</strain>
    </source>
</reference>
<evidence type="ECO:0000313" key="1">
    <source>
        <dbReference type="EMBL" id="MDH0827517.1"/>
    </source>
</evidence>
<sequence>MFNPLKGNLGPDVAIPKALECKGMAFGKDGHLYTTYKIAILAGVNSDIAHILAYFSQYPDIDPGYNAAELWLDKYVPVGNDKKWIEYIFNKLHSLHGGDDSAIKNRKETLANLIQELYSQKEYWKAGIFIHALGDAYAHTKNKLNSDDEVAYGEGLGHGWDSFFGRDPDKIDRVIVREKYIAYIKHLYGLLRTQSANDSEFNDFCSKIDVSFCYSKTCPTFQVLSDEDEGKVDNFTNCMNKSMRNLMHKEIDDLLNKI</sequence>
<name>A0AA42MBX8_ACIJO</name>
<dbReference type="AlphaFoldDB" id="A0AA42MBX8"/>
<proteinExistence type="predicted"/>
<gene>
    <name evidence="1" type="ORF">N5C97_13700</name>
</gene>
<dbReference type="EMBL" id="JAOCCL010000043">
    <property type="protein sequence ID" value="MDH0827517.1"/>
    <property type="molecule type" value="Genomic_DNA"/>
</dbReference>
<comment type="caution">
    <text evidence="1">The sequence shown here is derived from an EMBL/GenBank/DDBJ whole genome shotgun (WGS) entry which is preliminary data.</text>
</comment>
<evidence type="ECO:0000313" key="2">
    <source>
        <dbReference type="Proteomes" id="UP001160116"/>
    </source>
</evidence>
<protein>
    <submittedName>
        <fullName evidence="1">Uncharacterized protein</fullName>
    </submittedName>
</protein>
<dbReference type="Proteomes" id="UP001160116">
    <property type="component" value="Unassembled WGS sequence"/>
</dbReference>
<accession>A0AA42MBX8</accession>
<organism evidence="1 2">
    <name type="scientific">Acinetobacter johnsonii</name>
    <dbReference type="NCBI Taxonomy" id="40214"/>
    <lineage>
        <taxon>Bacteria</taxon>
        <taxon>Pseudomonadati</taxon>
        <taxon>Pseudomonadota</taxon>
        <taxon>Gammaproteobacteria</taxon>
        <taxon>Moraxellales</taxon>
        <taxon>Moraxellaceae</taxon>
        <taxon>Acinetobacter</taxon>
    </lineage>
</organism>